<feature type="transmembrane region" description="Helical" evidence="8">
    <location>
        <begin position="6"/>
        <end position="27"/>
    </location>
</feature>
<evidence type="ECO:0000256" key="4">
    <source>
        <dbReference type="ARBA" id="ARBA00022475"/>
    </source>
</evidence>
<feature type="transmembrane region" description="Helical" evidence="8">
    <location>
        <begin position="387"/>
        <end position="405"/>
    </location>
</feature>
<dbReference type="Pfam" id="PF06826">
    <property type="entry name" value="Asp-Al_Ex"/>
    <property type="match status" value="2"/>
</dbReference>
<feature type="transmembrane region" description="Helical" evidence="8">
    <location>
        <begin position="39"/>
        <end position="57"/>
    </location>
</feature>
<feature type="transmembrane region" description="Helical" evidence="8">
    <location>
        <begin position="447"/>
        <end position="465"/>
    </location>
</feature>
<feature type="transmembrane region" description="Helical" evidence="8">
    <location>
        <begin position="541"/>
        <end position="560"/>
    </location>
</feature>
<dbReference type="PANTHER" id="PTHR30445">
    <property type="entry name" value="K(+)_H(+) ANTIPORTER SUBUNIT KHTT"/>
    <property type="match status" value="1"/>
</dbReference>
<keyword evidence="3" id="KW-0813">Transport</keyword>
<evidence type="ECO:0000256" key="5">
    <source>
        <dbReference type="ARBA" id="ARBA00022692"/>
    </source>
</evidence>
<dbReference type="STRING" id="1566387.QV13_13935"/>
<evidence type="ECO:0000256" key="3">
    <source>
        <dbReference type="ARBA" id="ARBA00022448"/>
    </source>
</evidence>
<dbReference type="Proteomes" id="UP000094412">
    <property type="component" value="Unassembled WGS sequence"/>
</dbReference>
<dbReference type="InterPro" id="IPR036721">
    <property type="entry name" value="RCK_C_sf"/>
</dbReference>
<evidence type="ECO:0000256" key="7">
    <source>
        <dbReference type="ARBA" id="ARBA00023136"/>
    </source>
</evidence>
<feature type="domain" description="RCK C-terminal" evidence="9">
    <location>
        <begin position="210"/>
        <end position="291"/>
    </location>
</feature>
<evidence type="ECO:0000256" key="8">
    <source>
        <dbReference type="SAM" id="Phobius"/>
    </source>
</evidence>
<keyword evidence="4" id="KW-1003">Cell membrane</keyword>
<evidence type="ECO:0000259" key="9">
    <source>
        <dbReference type="PROSITE" id="PS51202"/>
    </source>
</evidence>
<dbReference type="RefSeq" id="WP_024924029.1">
    <property type="nucleotide sequence ID" value="NZ_MDEO01000032.1"/>
</dbReference>
<dbReference type="EMBL" id="MDEO01000032">
    <property type="protein sequence ID" value="OCX17814.1"/>
    <property type="molecule type" value="Genomic_DNA"/>
</dbReference>
<feature type="transmembrane region" description="Helical" evidence="8">
    <location>
        <begin position="96"/>
        <end position="117"/>
    </location>
</feature>
<proteinExistence type="inferred from homology"/>
<dbReference type="NCBIfam" id="TIGR01625">
    <property type="entry name" value="YidE_YbjL_dupl"/>
    <property type="match status" value="1"/>
</dbReference>
<dbReference type="PANTHER" id="PTHR30445:SF9">
    <property type="match status" value="1"/>
</dbReference>
<organism evidence="10 11">
    <name type="scientific">Mesorhizobium hungaricum</name>
    <dbReference type="NCBI Taxonomy" id="1566387"/>
    <lineage>
        <taxon>Bacteria</taxon>
        <taxon>Pseudomonadati</taxon>
        <taxon>Pseudomonadota</taxon>
        <taxon>Alphaproteobacteria</taxon>
        <taxon>Hyphomicrobiales</taxon>
        <taxon>Phyllobacteriaceae</taxon>
        <taxon>Mesorhizobium</taxon>
    </lineage>
</organism>
<keyword evidence="6 8" id="KW-1133">Transmembrane helix</keyword>
<accession>A0A1C2DSS6</accession>
<dbReference type="PROSITE" id="PS51202">
    <property type="entry name" value="RCK_C"/>
    <property type="match status" value="2"/>
</dbReference>
<dbReference type="InterPro" id="IPR006512">
    <property type="entry name" value="YidE_YbjL"/>
</dbReference>
<keyword evidence="5 8" id="KW-0812">Transmembrane</keyword>
<dbReference type="GO" id="GO:0006813">
    <property type="term" value="P:potassium ion transport"/>
    <property type="evidence" value="ECO:0007669"/>
    <property type="project" value="InterPro"/>
</dbReference>
<evidence type="ECO:0000313" key="11">
    <source>
        <dbReference type="Proteomes" id="UP000094412"/>
    </source>
</evidence>
<dbReference type="AlphaFoldDB" id="A0A1C2DSS6"/>
<evidence type="ECO:0000313" key="10">
    <source>
        <dbReference type="EMBL" id="OCX17814.1"/>
    </source>
</evidence>
<feature type="transmembrane region" description="Helical" evidence="8">
    <location>
        <begin position="69"/>
        <end position="89"/>
    </location>
</feature>
<keyword evidence="11" id="KW-1185">Reference proteome</keyword>
<dbReference type="NCBIfam" id="TIGR03802">
    <property type="entry name" value="Asp_Ala_antiprt"/>
    <property type="match status" value="1"/>
</dbReference>
<gene>
    <name evidence="10" type="ORF">QV13_13935</name>
</gene>
<keyword evidence="7 8" id="KW-0472">Membrane</keyword>
<feature type="transmembrane region" description="Helical" evidence="8">
    <location>
        <begin position="412"/>
        <end position="432"/>
    </location>
</feature>
<evidence type="ECO:0000256" key="1">
    <source>
        <dbReference type="ARBA" id="ARBA00004651"/>
    </source>
</evidence>
<dbReference type="InterPro" id="IPR022457">
    <property type="entry name" value="Asp_Ala_antiprt"/>
</dbReference>
<sequence length="561" mass="57501">MLDLLKPIIGTPEAMLFLTVALGVLLGRQKLAGFSFGNAAGTLIAGTFLGAVFGGAVPDLSPTLKSVAFLLFVFAVGFQSGPQFFASLGRSTLPQALIAVVVAVVGLFTTALVARLFGLDQGIAIGVAAGGLTQTAMLGTAYGALNELGLSADALRKVQGDAAVAFALTYVFGTIGVVLFCSQVGPRLIGVNLKDAAQKLEAEQAKALTTGGELLDFRSLVARVFRVDAADGKTVGELERKFGPQAAVQRVRRNRADLMVTPDLLLQRGDLVSVQGYRPAIVKVAGQIGKEVAAEELVNDLLGDGAEVIVHPSFAGLSLHDAVAKLGAVGHGLFLRRIRRQSHDIPVTAQTILLPGDTLSLAGPADRLAAALPQIGTVANNNNRSDVAFLAAGLLVGVLIGLLTLTVAGLPITLSAGGGALVAGLIFGWWHARRPERSNVPVAATQIMWDFGLASFCALVGLTAGPQAISAMGSHGVTLLLAGVIVTLVPQIVGLFVGHFVLKINPVLLMGALAGAQTQDAAMLAASDVAESPAPALGFTVPYAIGNILLTILGPAVVALT</sequence>
<comment type="caution">
    <text evidence="10">The sequence shown here is derived from an EMBL/GenBank/DDBJ whole genome shotgun (WGS) entry which is preliminary data.</text>
</comment>
<evidence type="ECO:0000256" key="2">
    <source>
        <dbReference type="ARBA" id="ARBA00009854"/>
    </source>
</evidence>
<dbReference type="InterPro" id="IPR006037">
    <property type="entry name" value="RCK_C"/>
</dbReference>
<dbReference type="SUPFAM" id="SSF116726">
    <property type="entry name" value="TrkA C-terminal domain-like"/>
    <property type="match status" value="2"/>
</dbReference>
<protein>
    <submittedName>
        <fullName evidence="10">Aspartate-alanine antiporter</fullName>
    </submittedName>
</protein>
<feature type="transmembrane region" description="Helical" evidence="8">
    <location>
        <begin position="162"/>
        <end position="180"/>
    </location>
</feature>
<comment type="subcellular location">
    <subcellularLocation>
        <location evidence="1">Cell membrane</location>
        <topology evidence="1">Multi-pass membrane protein</topology>
    </subcellularLocation>
</comment>
<feature type="domain" description="RCK C-terminal" evidence="9">
    <location>
        <begin position="292"/>
        <end position="378"/>
    </location>
</feature>
<reference evidence="10 11" key="1">
    <citation type="submission" date="2016-08" db="EMBL/GenBank/DDBJ databases">
        <title>Whole genome sequence of Mesorhizobium sp. strain UASWS1009 isolated from industrial sewage.</title>
        <authorList>
            <person name="Crovadore J."/>
            <person name="Calmin G."/>
            <person name="Chablais R."/>
            <person name="Cochard B."/>
            <person name="Lefort F."/>
        </authorList>
    </citation>
    <scope>NUCLEOTIDE SEQUENCE [LARGE SCALE GENOMIC DNA]</scope>
    <source>
        <strain evidence="10 11">UASWS1009</strain>
    </source>
</reference>
<feature type="transmembrane region" description="Helical" evidence="8">
    <location>
        <begin position="477"/>
        <end position="502"/>
    </location>
</feature>
<dbReference type="InterPro" id="IPR050144">
    <property type="entry name" value="AAE_transporter"/>
</dbReference>
<comment type="similarity">
    <text evidence="2">Belongs to the AAE transporter (TC 2.A.81) family.</text>
</comment>
<dbReference type="GO" id="GO:0005886">
    <property type="term" value="C:plasma membrane"/>
    <property type="evidence" value="ECO:0007669"/>
    <property type="project" value="UniProtKB-SubCell"/>
</dbReference>
<name>A0A1C2DSS6_9HYPH</name>
<evidence type="ECO:0000256" key="6">
    <source>
        <dbReference type="ARBA" id="ARBA00022989"/>
    </source>
</evidence>
<dbReference type="GO" id="GO:0008324">
    <property type="term" value="F:monoatomic cation transmembrane transporter activity"/>
    <property type="evidence" value="ECO:0007669"/>
    <property type="project" value="InterPro"/>
</dbReference>